<keyword evidence="3" id="KW-1185">Reference proteome</keyword>
<evidence type="ECO:0000259" key="1">
    <source>
        <dbReference type="PROSITE" id="PS50112"/>
    </source>
</evidence>
<dbReference type="InterPro" id="IPR000014">
    <property type="entry name" value="PAS"/>
</dbReference>
<evidence type="ECO:0000313" key="2">
    <source>
        <dbReference type="EMBL" id="MFC5290106.1"/>
    </source>
</evidence>
<protein>
    <submittedName>
        <fullName evidence="2">PAS domain-containing protein</fullName>
    </submittedName>
</protein>
<feature type="domain" description="PAS" evidence="1">
    <location>
        <begin position="123"/>
        <end position="193"/>
    </location>
</feature>
<dbReference type="InterPro" id="IPR035965">
    <property type="entry name" value="PAS-like_dom_sf"/>
</dbReference>
<accession>A0ABW0EW20</accession>
<dbReference type="InterPro" id="IPR052155">
    <property type="entry name" value="Biofilm_reg_signaling"/>
</dbReference>
<name>A0ABW0EW20_9PSEU</name>
<dbReference type="PANTHER" id="PTHR44757:SF2">
    <property type="entry name" value="BIOFILM ARCHITECTURE MAINTENANCE PROTEIN MBAA"/>
    <property type="match status" value="1"/>
</dbReference>
<gene>
    <name evidence="2" type="ORF">ACFPM7_23880</name>
</gene>
<dbReference type="EMBL" id="JBHSKF010000014">
    <property type="protein sequence ID" value="MFC5290106.1"/>
    <property type="molecule type" value="Genomic_DNA"/>
</dbReference>
<reference evidence="3" key="1">
    <citation type="journal article" date="2019" name="Int. J. Syst. Evol. Microbiol.">
        <title>The Global Catalogue of Microorganisms (GCM) 10K type strain sequencing project: providing services to taxonomists for standard genome sequencing and annotation.</title>
        <authorList>
            <consortium name="The Broad Institute Genomics Platform"/>
            <consortium name="The Broad Institute Genome Sequencing Center for Infectious Disease"/>
            <person name="Wu L."/>
            <person name="Ma J."/>
        </authorList>
    </citation>
    <scope>NUCLEOTIDE SEQUENCE [LARGE SCALE GENOMIC DNA]</scope>
    <source>
        <strain evidence="3">CCUG 59778</strain>
    </source>
</reference>
<dbReference type="RefSeq" id="WP_378249979.1">
    <property type="nucleotide sequence ID" value="NZ_JBHSKF010000014.1"/>
</dbReference>
<dbReference type="Pfam" id="PF13188">
    <property type="entry name" value="PAS_8"/>
    <property type="match status" value="1"/>
</dbReference>
<dbReference type="CDD" id="cd00130">
    <property type="entry name" value="PAS"/>
    <property type="match status" value="2"/>
</dbReference>
<evidence type="ECO:0000313" key="3">
    <source>
        <dbReference type="Proteomes" id="UP001596157"/>
    </source>
</evidence>
<proteinExistence type="predicted"/>
<comment type="caution">
    <text evidence="2">The sequence shown here is derived from an EMBL/GenBank/DDBJ whole genome shotgun (WGS) entry which is preliminary data.</text>
</comment>
<dbReference type="Pfam" id="PF08448">
    <property type="entry name" value="PAS_4"/>
    <property type="match status" value="2"/>
</dbReference>
<feature type="domain" description="PAS" evidence="1">
    <location>
        <begin position="243"/>
        <end position="289"/>
    </location>
</feature>
<organism evidence="2 3">
    <name type="scientific">Actinokineospora guangxiensis</name>
    <dbReference type="NCBI Taxonomy" id="1490288"/>
    <lineage>
        <taxon>Bacteria</taxon>
        <taxon>Bacillati</taxon>
        <taxon>Actinomycetota</taxon>
        <taxon>Actinomycetes</taxon>
        <taxon>Pseudonocardiales</taxon>
        <taxon>Pseudonocardiaceae</taxon>
        <taxon>Actinokineospora</taxon>
    </lineage>
</organism>
<dbReference type="Gene3D" id="3.30.450.20">
    <property type="entry name" value="PAS domain"/>
    <property type="match status" value="2"/>
</dbReference>
<sequence length="561" mass="60227">MPALLQHLQAAPVAIWTVDRNLVFTSVGGGLFTMVPFPVPAVPGGKLTDFLGIGQPRRTGMASLNSHLAALRGEVSQSRVGMRRGASMLTCWPLREDGAVVGALGMIVPLEERYAAEFGDADAKDWFSQIMDHSPAAVLVRDRHRKLVWASPAYSRQIGLSLEQLVGSGLDDVFPAEVASTMGEVYDQVLDRDKPSSALVEAGGQHVDMVVFPMQARTGEALLGTVAVDVTERVQAELGHRAAEQRFEEFMSYCPAGAYLKDSAGRFVWTNRAFLDAYGLTEEDVTGRTFAEALPGAGSADEVSLDERVLRGGEPAVSTGTSVRRDGTAVHQVGYRFPVVAADGERLLGGIFLDNSAAVSAREDARRATSRHQRFFDRHPAPMLLVDEWGVIRDANPALCGLLRRRLSALRTLRLAEVASAPDEHGDPAALLAAGPDGARRELVFAMPEGHPALRCAVSGIRIDDHPVSTLLVLDDVEPDRSGVISLSRAECDVLEWRAAGKTAAAAGTSPHSATYVARKLAQRLGWPSSAAAMTARAYVEGVLDVRTWPPRVADAFRAEG</sequence>
<dbReference type="PROSITE" id="PS50112">
    <property type="entry name" value="PAS"/>
    <property type="match status" value="2"/>
</dbReference>
<dbReference type="Proteomes" id="UP001596157">
    <property type="component" value="Unassembled WGS sequence"/>
</dbReference>
<dbReference type="PANTHER" id="PTHR44757">
    <property type="entry name" value="DIGUANYLATE CYCLASE DGCP"/>
    <property type="match status" value="1"/>
</dbReference>
<dbReference type="NCBIfam" id="TIGR00229">
    <property type="entry name" value="sensory_box"/>
    <property type="match status" value="2"/>
</dbReference>
<dbReference type="InterPro" id="IPR013656">
    <property type="entry name" value="PAS_4"/>
</dbReference>
<dbReference type="SMART" id="SM00091">
    <property type="entry name" value="PAS"/>
    <property type="match status" value="4"/>
</dbReference>
<dbReference type="SUPFAM" id="SSF55785">
    <property type="entry name" value="PYP-like sensor domain (PAS domain)"/>
    <property type="match status" value="3"/>
</dbReference>